<dbReference type="AlphaFoldDB" id="A0A2I0AYD6"/>
<sequence length="135" mass="14518">MVCGDSAVSQAFGFLWSSCRCISFLGPRELPGLHPTDFAVGYFMGPPNKFESVSECRSIGTRDWHWDDLLNERSAVPPTATHFESALRSLKNGMVCGDSAVSKAFGIPWSSHGSISFLGAPVLLGLHPANRAAGY</sequence>
<evidence type="ECO:0000313" key="2">
    <source>
        <dbReference type="Proteomes" id="UP000236161"/>
    </source>
</evidence>
<dbReference type="Proteomes" id="UP000236161">
    <property type="component" value="Unassembled WGS sequence"/>
</dbReference>
<accession>A0A2I0AYD6</accession>
<keyword evidence="2" id="KW-1185">Reference proteome</keyword>
<evidence type="ECO:0000313" key="1">
    <source>
        <dbReference type="EMBL" id="PKA60560.1"/>
    </source>
</evidence>
<gene>
    <name evidence="1" type="ORF">AXF42_Ash019453</name>
</gene>
<proteinExistence type="predicted"/>
<name>A0A2I0AYD6_9ASPA</name>
<organism evidence="1 2">
    <name type="scientific">Apostasia shenzhenica</name>
    <dbReference type="NCBI Taxonomy" id="1088818"/>
    <lineage>
        <taxon>Eukaryota</taxon>
        <taxon>Viridiplantae</taxon>
        <taxon>Streptophyta</taxon>
        <taxon>Embryophyta</taxon>
        <taxon>Tracheophyta</taxon>
        <taxon>Spermatophyta</taxon>
        <taxon>Magnoliopsida</taxon>
        <taxon>Liliopsida</taxon>
        <taxon>Asparagales</taxon>
        <taxon>Orchidaceae</taxon>
        <taxon>Apostasioideae</taxon>
        <taxon>Apostasia</taxon>
    </lineage>
</organism>
<reference evidence="1 2" key="1">
    <citation type="journal article" date="2017" name="Nature">
        <title>The Apostasia genome and the evolution of orchids.</title>
        <authorList>
            <person name="Zhang G.Q."/>
            <person name="Liu K.W."/>
            <person name="Li Z."/>
            <person name="Lohaus R."/>
            <person name="Hsiao Y.Y."/>
            <person name="Niu S.C."/>
            <person name="Wang J.Y."/>
            <person name="Lin Y.C."/>
            <person name="Xu Q."/>
            <person name="Chen L.J."/>
            <person name="Yoshida K."/>
            <person name="Fujiwara S."/>
            <person name="Wang Z.W."/>
            <person name="Zhang Y.Q."/>
            <person name="Mitsuda N."/>
            <person name="Wang M."/>
            <person name="Liu G.H."/>
            <person name="Pecoraro L."/>
            <person name="Huang H.X."/>
            <person name="Xiao X.J."/>
            <person name="Lin M."/>
            <person name="Wu X.Y."/>
            <person name="Wu W.L."/>
            <person name="Chen Y.Y."/>
            <person name="Chang S.B."/>
            <person name="Sakamoto S."/>
            <person name="Ohme-Takagi M."/>
            <person name="Yagi M."/>
            <person name="Zeng S.J."/>
            <person name="Shen C.Y."/>
            <person name="Yeh C.M."/>
            <person name="Luo Y.B."/>
            <person name="Tsai W.C."/>
            <person name="Van de Peer Y."/>
            <person name="Liu Z.J."/>
        </authorList>
    </citation>
    <scope>NUCLEOTIDE SEQUENCE [LARGE SCALE GENOMIC DNA]</scope>
    <source>
        <strain evidence="2">cv. Shenzhen</strain>
        <tissue evidence="1">Stem</tissue>
    </source>
</reference>
<protein>
    <submittedName>
        <fullName evidence="1">Uncharacterized protein</fullName>
    </submittedName>
</protein>
<dbReference type="EMBL" id="KZ451936">
    <property type="protein sequence ID" value="PKA60560.1"/>
    <property type="molecule type" value="Genomic_DNA"/>
</dbReference>